<organism evidence="1">
    <name type="scientific">Octopus bimaculoides</name>
    <name type="common">California two-spotted octopus</name>
    <dbReference type="NCBI Taxonomy" id="37653"/>
    <lineage>
        <taxon>Eukaryota</taxon>
        <taxon>Metazoa</taxon>
        <taxon>Spiralia</taxon>
        <taxon>Lophotrochozoa</taxon>
        <taxon>Mollusca</taxon>
        <taxon>Cephalopoda</taxon>
        <taxon>Coleoidea</taxon>
        <taxon>Octopodiformes</taxon>
        <taxon>Octopoda</taxon>
        <taxon>Incirrata</taxon>
        <taxon>Octopodidae</taxon>
        <taxon>Octopus</taxon>
    </lineage>
</organism>
<evidence type="ECO:0000313" key="1">
    <source>
        <dbReference type="EMBL" id="KOF87759.1"/>
    </source>
</evidence>
<gene>
    <name evidence="1" type="ORF">OCBIM_22016204mg</name>
</gene>
<proteinExistence type="predicted"/>
<accession>A0A0L8HF71</accession>
<protein>
    <submittedName>
        <fullName evidence="1">Uncharacterized protein</fullName>
    </submittedName>
</protein>
<dbReference type="EMBL" id="KQ418327">
    <property type="protein sequence ID" value="KOF87759.1"/>
    <property type="molecule type" value="Genomic_DNA"/>
</dbReference>
<dbReference type="OrthoDB" id="6256716at2759"/>
<name>A0A0L8HF71_OCTBM</name>
<reference evidence="1" key="1">
    <citation type="submission" date="2015-07" db="EMBL/GenBank/DDBJ databases">
        <title>MeaNS - Measles Nucleotide Surveillance Program.</title>
        <authorList>
            <person name="Tran T."/>
            <person name="Druce J."/>
        </authorList>
    </citation>
    <scope>NUCLEOTIDE SEQUENCE</scope>
    <source>
        <strain evidence="1">UCB-OBI-ISO-001</strain>
        <tissue evidence="1">Gonad</tissue>
    </source>
</reference>
<sequence length="74" mass="8957">MLRHEVRFTHKDYGKQGSEFIIEHPQIHLFRMLYSTPFLTFAAYLVNLSEWVKIVFDFYVGRIRLSRVLLQCNH</sequence>
<dbReference type="AlphaFoldDB" id="A0A0L8HF71"/>